<comment type="caution">
    <text evidence="2">The sequence shown here is derived from an EMBL/GenBank/DDBJ whole genome shotgun (WGS) entry which is preliminary data.</text>
</comment>
<gene>
    <name evidence="2" type="ORF">DID88_006305</name>
</gene>
<evidence type="ECO:0000313" key="2">
    <source>
        <dbReference type="EMBL" id="RAL66615.1"/>
    </source>
</evidence>
<dbReference type="EMBL" id="QKRW01000006">
    <property type="protein sequence ID" value="RAL66615.1"/>
    <property type="molecule type" value="Genomic_DNA"/>
</dbReference>
<dbReference type="Proteomes" id="UP000249056">
    <property type="component" value="Unassembled WGS sequence"/>
</dbReference>
<proteinExistence type="predicted"/>
<organism evidence="2 3">
    <name type="scientific">Monilinia fructigena</name>
    <dbReference type="NCBI Taxonomy" id="38457"/>
    <lineage>
        <taxon>Eukaryota</taxon>
        <taxon>Fungi</taxon>
        <taxon>Dikarya</taxon>
        <taxon>Ascomycota</taxon>
        <taxon>Pezizomycotina</taxon>
        <taxon>Leotiomycetes</taxon>
        <taxon>Helotiales</taxon>
        <taxon>Sclerotiniaceae</taxon>
        <taxon>Monilinia</taxon>
    </lineage>
</organism>
<keyword evidence="3" id="KW-1185">Reference proteome</keyword>
<sequence length="273" mass="30305">MNITTGIGIWQGHTLGLNVHELLKLLSLPRQLRKETPYSARLIKIVPNGAVRTVNTFVTTYRKEYDVEWLTVAKANFGLDLQWKPAERSTWLNDFFRDVLTNLVSMIPVAGPFLAILFPVAWTLIVDPESAWDVLLDLVPAINLTDQMVRALLASLEETKEYLPAGWDHIALPQQPKSVALIRNKANNVPGPTEKQEAFTEEVAGETIAGLAFCIAEDILANSGKERIIKHRIEEAPSDEGGDPEGKVELVVPPTELSEQKEGDEGTMEGWSD</sequence>
<name>A0A395J2A0_9HELO</name>
<evidence type="ECO:0000313" key="3">
    <source>
        <dbReference type="Proteomes" id="UP000249056"/>
    </source>
</evidence>
<protein>
    <submittedName>
        <fullName evidence="2">Uncharacterized protein</fullName>
    </submittedName>
</protein>
<accession>A0A395J2A0</accession>
<feature type="region of interest" description="Disordered" evidence="1">
    <location>
        <begin position="232"/>
        <end position="273"/>
    </location>
</feature>
<dbReference type="AlphaFoldDB" id="A0A395J2A0"/>
<evidence type="ECO:0000256" key="1">
    <source>
        <dbReference type="SAM" id="MobiDB-lite"/>
    </source>
</evidence>
<dbReference type="OrthoDB" id="4770905at2759"/>
<reference evidence="2 3" key="1">
    <citation type="submission" date="2018-06" db="EMBL/GenBank/DDBJ databases">
        <title>Genome Sequence of the Brown Rot Fungal Pathogen Monilinia fructigena.</title>
        <authorList>
            <person name="Landi L."/>
            <person name="De Miccolis Angelini R.M."/>
            <person name="Pollastro S."/>
            <person name="Abate D."/>
            <person name="Faretra F."/>
            <person name="Romanazzi G."/>
        </authorList>
    </citation>
    <scope>NUCLEOTIDE SEQUENCE [LARGE SCALE GENOMIC DNA]</scope>
    <source>
        <strain evidence="2 3">Mfrg269</strain>
    </source>
</reference>